<keyword evidence="1" id="KW-0812">Transmembrane</keyword>
<gene>
    <name evidence="2" type="ORF">L227DRAFT_144425</name>
</gene>
<name>A0A5C2SSX5_9APHY</name>
<keyword evidence="3" id="KW-1185">Reference proteome</keyword>
<dbReference type="AlphaFoldDB" id="A0A5C2SSX5"/>
<dbReference type="EMBL" id="ML122251">
    <property type="protein sequence ID" value="RPD66421.1"/>
    <property type="molecule type" value="Genomic_DNA"/>
</dbReference>
<evidence type="ECO:0000313" key="3">
    <source>
        <dbReference type="Proteomes" id="UP000313359"/>
    </source>
</evidence>
<sequence>MLVSQATRSSWFQLSGIIVVIGNFLTSYIRPVSTRSWPPGIRANSVLVQNQMPVACMIQQGHE</sequence>
<feature type="transmembrane region" description="Helical" evidence="1">
    <location>
        <begin position="12"/>
        <end position="29"/>
    </location>
</feature>
<proteinExistence type="predicted"/>
<keyword evidence="1" id="KW-0472">Membrane</keyword>
<organism evidence="2 3">
    <name type="scientific">Lentinus tigrinus ALCF2SS1-6</name>
    <dbReference type="NCBI Taxonomy" id="1328759"/>
    <lineage>
        <taxon>Eukaryota</taxon>
        <taxon>Fungi</taxon>
        <taxon>Dikarya</taxon>
        <taxon>Basidiomycota</taxon>
        <taxon>Agaricomycotina</taxon>
        <taxon>Agaricomycetes</taxon>
        <taxon>Polyporales</taxon>
        <taxon>Polyporaceae</taxon>
        <taxon>Lentinus</taxon>
    </lineage>
</organism>
<protein>
    <submittedName>
        <fullName evidence="2">Uncharacterized protein</fullName>
    </submittedName>
</protein>
<accession>A0A5C2SSX5</accession>
<reference evidence="2" key="1">
    <citation type="journal article" date="2018" name="Genome Biol. Evol.">
        <title>Genomics and development of Lentinus tigrinus, a white-rot wood-decaying mushroom with dimorphic fruiting bodies.</title>
        <authorList>
            <person name="Wu B."/>
            <person name="Xu Z."/>
            <person name="Knudson A."/>
            <person name="Carlson A."/>
            <person name="Chen N."/>
            <person name="Kovaka S."/>
            <person name="LaButti K."/>
            <person name="Lipzen A."/>
            <person name="Pennachio C."/>
            <person name="Riley R."/>
            <person name="Schakwitz W."/>
            <person name="Umezawa K."/>
            <person name="Ohm R.A."/>
            <person name="Grigoriev I.V."/>
            <person name="Nagy L.G."/>
            <person name="Gibbons J."/>
            <person name="Hibbett D."/>
        </authorList>
    </citation>
    <scope>NUCLEOTIDE SEQUENCE [LARGE SCALE GENOMIC DNA]</scope>
    <source>
        <strain evidence="2">ALCF2SS1-6</strain>
    </source>
</reference>
<keyword evidence="1" id="KW-1133">Transmembrane helix</keyword>
<evidence type="ECO:0000256" key="1">
    <source>
        <dbReference type="SAM" id="Phobius"/>
    </source>
</evidence>
<dbReference type="Proteomes" id="UP000313359">
    <property type="component" value="Unassembled WGS sequence"/>
</dbReference>
<evidence type="ECO:0000313" key="2">
    <source>
        <dbReference type="EMBL" id="RPD66421.1"/>
    </source>
</evidence>